<organism evidence="3 4">
    <name type="scientific">Streptomyces gamaensis</name>
    <dbReference type="NCBI Taxonomy" id="1763542"/>
    <lineage>
        <taxon>Bacteria</taxon>
        <taxon>Bacillati</taxon>
        <taxon>Actinomycetota</taxon>
        <taxon>Actinomycetes</taxon>
        <taxon>Kitasatosporales</taxon>
        <taxon>Streptomycetaceae</taxon>
        <taxon>Streptomyces</taxon>
    </lineage>
</organism>
<proteinExistence type="predicted"/>
<comment type="caution">
    <text evidence="3">The sequence shown here is derived from an EMBL/GenBank/DDBJ whole genome shotgun (WGS) entry which is preliminary data.</text>
</comment>
<dbReference type="EMBL" id="JBHSPB010000040">
    <property type="protein sequence ID" value="MFC5724938.1"/>
    <property type="molecule type" value="Genomic_DNA"/>
</dbReference>
<reference evidence="4" key="1">
    <citation type="journal article" date="2019" name="Int. J. Syst. Evol. Microbiol.">
        <title>The Global Catalogue of Microorganisms (GCM) 10K type strain sequencing project: providing services to taxonomists for standard genome sequencing and annotation.</title>
        <authorList>
            <consortium name="The Broad Institute Genomics Platform"/>
            <consortium name="The Broad Institute Genome Sequencing Center for Infectious Disease"/>
            <person name="Wu L."/>
            <person name="Ma J."/>
        </authorList>
    </citation>
    <scope>NUCLEOTIDE SEQUENCE [LARGE SCALE GENOMIC DNA]</scope>
    <source>
        <strain evidence="4">CGMCC 4.7304</strain>
    </source>
</reference>
<gene>
    <name evidence="3" type="ORF">ACFP1Z_32815</name>
</gene>
<evidence type="ECO:0000313" key="4">
    <source>
        <dbReference type="Proteomes" id="UP001596083"/>
    </source>
</evidence>
<dbReference type="InterPro" id="IPR008490">
    <property type="entry name" value="Transposase_InsH_N"/>
</dbReference>
<protein>
    <submittedName>
        <fullName evidence="3">Transposase</fullName>
    </submittedName>
</protein>
<evidence type="ECO:0000256" key="1">
    <source>
        <dbReference type="SAM" id="MobiDB-lite"/>
    </source>
</evidence>
<dbReference type="Pfam" id="PF05598">
    <property type="entry name" value="DUF772"/>
    <property type="match status" value="1"/>
</dbReference>
<evidence type="ECO:0000259" key="2">
    <source>
        <dbReference type="Pfam" id="PF05598"/>
    </source>
</evidence>
<feature type="region of interest" description="Disordered" evidence="1">
    <location>
        <begin position="198"/>
        <end position="262"/>
    </location>
</feature>
<evidence type="ECO:0000313" key="3">
    <source>
        <dbReference type="EMBL" id="MFC5724938.1"/>
    </source>
</evidence>
<dbReference type="Proteomes" id="UP001596083">
    <property type="component" value="Unassembled WGS sequence"/>
</dbReference>
<sequence length="262" mass="27524">MARVVFPKGCLAMRVRDALGPVLADAEFAGLFPARGRPAVSPARLALVSVLQFAEGLTDWQAAHAVRSRLYWKYALSLELTDTGFDFSVLSEFRSRLVEADAGQAVFDAVLRVAGEAGLVKAGRRQRTDATHVLAATRDVNRLEFVVGTLWAGFNQLAEAAGDWLVTVAAPEWFDRYAARPEDSRFLAVGGACRARRPVRGRRHGAASGRLVGNGPARAAGSAHGGLPAADVGPAVPSRPGSGALARSGGPSAGPDPFTDPS</sequence>
<keyword evidence="4" id="KW-1185">Reference proteome</keyword>
<dbReference type="RefSeq" id="WP_390321593.1">
    <property type="nucleotide sequence ID" value="NZ_JBHSPB010000040.1"/>
</dbReference>
<accession>A0ABW0ZD90</accession>
<feature type="domain" description="Transposase InsH N-terminal" evidence="2">
    <location>
        <begin position="25"/>
        <end position="96"/>
    </location>
</feature>
<name>A0ABW0ZD90_9ACTN</name>